<gene>
    <name evidence="2" type="ORF">GUITHDRAFT_165628</name>
</gene>
<dbReference type="OrthoDB" id="10396362at2759"/>
<accession>L1IM12</accession>
<dbReference type="EMBL" id="JH993066">
    <property type="protein sequence ID" value="EKX36939.1"/>
    <property type="molecule type" value="Genomic_DNA"/>
</dbReference>
<protein>
    <submittedName>
        <fullName evidence="2 3">Uncharacterized protein</fullName>
    </submittedName>
</protein>
<evidence type="ECO:0000313" key="2">
    <source>
        <dbReference type="EMBL" id="EKX36939.1"/>
    </source>
</evidence>
<dbReference type="EnsemblProtists" id="EKX36939">
    <property type="protein sequence ID" value="EKX36939"/>
    <property type="gene ID" value="GUITHDRAFT_165628"/>
</dbReference>
<dbReference type="Proteomes" id="UP000011087">
    <property type="component" value="Unassembled WGS sequence"/>
</dbReference>
<reference evidence="3" key="3">
    <citation type="submission" date="2016-03" db="UniProtKB">
        <authorList>
            <consortium name="EnsemblProtists"/>
        </authorList>
    </citation>
    <scope>IDENTIFICATION</scope>
</reference>
<proteinExistence type="predicted"/>
<keyword evidence="4" id="KW-1185">Reference proteome</keyword>
<feature type="chain" id="PRO_5008770186" evidence="1">
    <location>
        <begin position="21"/>
        <end position="299"/>
    </location>
</feature>
<evidence type="ECO:0000313" key="4">
    <source>
        <dbReference type="Proteomes" id="UP000011087"/>
    </source>
</evidence>
<dbReference type="HOGENOM" id="CLU_932047_0_0_1"/>
<sequence length="299" mass="33016">MPSSSKHRAMACLMLGLGAAAVTLIFRDGNGTQDPVSDTMDKNSEQFKRMFRGSVDFEDYPTWTKTVDQINEVGKVNHGVWTYYKGPPFLQRVTMYSGNDVDITRAGNLIRKVLGLPKNFGKWEGSSYIENFGTQQMRFLQSNRHSVLVIPPLSEGNRPILSDEAKARLRHYISVGHNTLIICGGPANVDFINSNLLPQDGGTLLEQAWTRGPYEKQEAAIGTPFQTLPVTLPNDMNHAHGVRLSSLPMDAVSYFETAGVSVVFGMKFGSGQALFLGFDFSLLSKPWIKTLIAGMEFAS</sequence>
<feature type="signal peptide" evidence="1">
    <location>
        <begin position="1"/>
        <end position="20"/>
    </location>
</feature>
<organism evidence="2">
    <name type="scientific">Guillardia theta (strain CCMP2712)</name>
    <name type="common">Cryptophyte</name>
    <dbReference type="NCBI Taxonomy" id="905079"/>
    <lineage>
        <taxon>Eukaryota</taxon>
        <taxon>Cryptophyceae</taxon>
        <taxon>Pyrenomonadales</taxon>
        <taxon>Geminigeraceae</taxon>
        <taxon>Guillardia</taxon>
    </lineage>
</organism>
<reference evidence="2 4" key="1">
    <citation type="journal article" date="2012" name="Nature">
        <title>Algal genomes reveal evolutionary mosaicism and the fate of nucleomorphs.</title>
        <authorList>
            <consortium name="DOE Joint Genome Institute"/>
            <person name="Curtis B.A."/>
            <person name="Tanifuji G."/>
            <person name="Burki F."/>
            <person name="Gruber A."/>
            <person name="Irimia M."/>
            <person name="Maruyama S."/>
            <person name="Arias M.C."/>
            <person name="Ball S.G."/>
            <person name="Gile G.H."/>
            <person name="Hirakawa Y."/>
            <person name="Hopkins J.F."/>
            <person name="Kuo A."/>
            <person name="Rensing S.A."/>
            <person name="Schmutz J."/>
            <person name="Symeonidi A."/>
            <person name="Elias M."/>
            <person name="Eveleigh R.J."/>
            <person name="Herman E.K."/>
            <person name="Klute M.J."/>
            <person name="Nakayama T."/>
            <person name="Obornik M."/>
            <person name="Reyes-Prieto A."/>
            <person name="Armbrust E.V."/>
            <person name="Aves S.J."/>
            <person name="Beiko R.G."/>
            <person name="Coutinho P."/>
            <person name="Dacks J.B."/>
            <person name="Durnford D.G."/>
            <person name="Fast N.M."/>
            <person name="Green B.R."/>
            <person name="Grisdale C.J."/>
            <person name="Hempel F."/>
            <person name="Henrissat B."/>
            <person name="Hoppner M.P."/>
            <person name="Ishida K."/>
            <person name="Kim E."/>
            <person name="Koreny L."/>
            <person name="Kroth P.G."/>
            <person name="Liu Y."/>
            <person name="Malik S.B."/>
            <person name="Maier U.G."/>
            <person name="McRose D."/>
            <person name="Mock T."/>
            <person name="Neilson J.A."/>
            <person name="Onodera N.T."/>
            <person name="Poole A.M."/>
            <person name="Pritham E.J."/>
            <person name="Richards T.A."/>
            <person name="Rocap G."/>
            <person name="Roy S.W."/>
            <person name="Sarai C."/>
            <person name="Schaack S."/>
            <person name="Shirato S."/>
            <person name="Slamovits C.H."/>
            <person name="Spencer D.F."/>
            <person name="Suzuki S."/>
            <person name="Worden A.Z."/>
            <person name="Zauner S."/>
            <person name="Barry K."/>
            <person name="Bell C."/>
            <person name="Bharti A.K."/>
            <person name="Crow J.A."/>
            <person name="Grimwood J."/>
            <person name="Kramer R."/>
            <person name="Lindquist E."/>
            <person name="Lucas S."/>
            <person name="Salamov A."/>
            <person name="McFadden G.I."/>
            <person name="Lane C.E."/>
            <person name="Keeling P.J."/>
            <person name="Gray M.W."/>
            <person name="Grigoriev I.V."/>
            <person name="Archibald J.M."/>
        </authorList>
    </citation>
    <scope>NUCLEOTIDE SEQUENCE</scope>
    <source>
        <strain evidence="2 4">CCMP2712</strain>
    </source>
</reference>
<dbReference type="RefSeq" id="XP_005823919.1">
    <property type="nucleotide sequence ID" value="XM_005823862.1"/>
</dbReference>
<evidence type="ECO:0000313" key="3">
    <source>
        <dbReference type="EnsemblProtists" id="EKX36939"/>
    </source>
</evidence>
<dbReference type="KEGG" id="gtt:GUITHDRAFT_165628"/>
<dbReference type="PaxDb" id="55529-EKX36939"/>
<reference evidence="4" key="2">
    <citation type="submission" date="2012-11" db="EMBL/GenBank/DDBJ databases">
        <authorList>
            <person name="Kuo A."/>
            <person name="Curtis B.A."/>
            <person name="Tanifuji G."/>
            <person name="Burki F."/>
            <person name="Gruber A."/>
            <person name="Irimia M."/>
            <person name="Maruyama S."/>
            <person name="Arias M.C."/>
            <person name="Ball S.G."/>
            <person name="Gile G.H."/>
            <person name="Hirakawa Y."/>
            <person name="Hopkins J.F."/>
            <person name="Rensing S.A."/>
            <person name="Schmutz J."/>
            <person name="Symeonidi A."/>
            <person name="Elias M."/>
            <person name="Eveleigh R.J."/>
            <person name="Herman E.K."/>
            <person name="Klute M.J."/>
            <person name="Nakayama T."/>
            <person name="Obornik M."/>
            <person name="Reyes-Prieto A."/>
            <person name="Armbrust E.V."/>
            <person name="Aves S.J."/>
            <person name="Beiko R.G."/>
            <person name="Coutinho P."/>
            <person name="Dacks J.B."/>
            <person name="Durnford D.G."/>
            <person name="Fast N.M."/>
            <person name="Green B.R."/>
            <person name="Grisdale C."/>
            <person name="Hempe F."/>
            <person name="Henrissat B."/>
            <person name="Hoppner M.P."/>
            <person name="Ishida K.-I."/>
            <person name="Kim E."/>
            <person name="Koreny L."/>
            <person name="Kroth P.G."/>
            <person name="Liu Y."/>
            <person name="Malik S.-B."/>
            <person name="Maier U.G."/>
            <person name="McRose D."/>
            <person name="Mock T."/>
            <person name="Neilson J.A."/>
            <person name="Onodera N.T."/>
            <person name="Poole A.M."/>
            <person name="Pritham E.J."/>
            <person name="Richards T.A."/>
            <person name="Rocap G."/>
            <person name="Roy S.W."/>
            <person name="Sarai C."/>
            <person name="Schaack S."/>
            <person name="Shirato S."/>
            <person name="Slamovits C.H."/>
            <person name="Spencer D.F."/>
            <person name="Suzuki S."/>
            <person name="Worden A.Z."/>
            <person name="Zauner S."/>
            <person name="Barry K."/>
            <person name="Bell C."/>
            <person name="Bharti A.K."/>
            <person name="Crow J.A."/>
            <person name="Grimwood J."/>
            <person name="Kramer R."/>
            <person name="Lindquist E."/>
            <person name="Lucas S."/>
            <person name="Salamov A."/>
            <person name="McFadden G.I."/>
            <person name="Lane C.E."/>
            <person name="Keeling P.J."/>
            <person name="Gray M.W."/>
            <person name="Grigoriev I.V."/>
            <person name="Archibald J.M."/>
        </authorList>
    </citation>
    <scope>NUCLEOTIDE SEQUENCE</scope>
    <source>
        <strain evidence="4">CCMP2712</strain>
    </source>
</reference>
<dbReference type="GeneID" id="17293636"/>
<evidence type="ECO:0000256" key="1">
    <source>
        <dbReference type="SAM" id="SignalP"/>
    </source>
</evidence>
<keyword evidence="1" id="KW-0732">Signal</keyword>
<dbReference type="AlphaFoldDB" id="L1IM12"/>
<name>L1IM12_GUITC</name>